<reference evidence="1" key="1">
    <citation type="submission" date="2020-11" db="EMBL/GenBank/DDBJ databases">
        <authorList>
            <person name="Davenport K.M."/>
            <person name="Bickhart D.M."/>
            <person name="Smith T.P.L."/>
            <person name="Murdoch B.M."/>
            <person name="Rosen B.D."/>
        </authorList>
    </citation>
    <scope>NUCLEOTIDE SEQUENCE [LARGE SCALE GENOMIC DNA]</scope>
    <source>
        <strain evidence="1">OAR_USU_Benz2616</strain>
    </source>
</reference>
<reference evidence="1" key="3">
    <citation type="submission" date="2025-09" db="UniProtKB">
        <authorList>
            <consortium name="Ensembl"/>
        </authorList>
    </citation>
    <scope>IDENTIFICATION</scope>
</reference>
<organism evidence="1">
    <name type="scientific">Ovis aries</name>
    <name type="common">Sheep</name>
    <dbReference type="NCBI Taxonomy" id="9940"/>
    <lineage>
        <taxon>Eukaryota</taxon>
        <taxon>Metazoa</taxon>
        <taxon>Chordata</taxon>
        <taxon>Craniata</taxon>
        <taxon>Vertebrata</taxon>
        <taxon>Euteleostomi</taxon>
        <taxon>Mammalia</taxon>
        <taxon>Eutheria</taxon>
        <taxon>Laurasiatheria</taxon>
        <taxon>Artiodactyla</taxon>
        <taxon>Ruminantia</taxon>
        <taxon>Pecora</taxon>
        <taxon>Bovidae</taxon>
        <taxon>Caprinae</taxon>
        <taxon>Ovis</taxon>
    </lineage>
</organism>
<name>A0AC11EAV4_SHEEP</name>
<accession>A0AC11EAV4</accession>
<gene>
    <name evidence="1" type="primary">CYYR1</name>
</gene>
<evidence type="ECO:0000313" key="1">
    <source>
        <dbReference type="Ensembl" id="ENSOARP00020055375.1"/>
    </source>
</evidence>
<protein>
    <submittedName>
        <fullName evidence="1">Uncharacterized protein</fullName>
    </submittedName>
</protein>
<proteinExistence type="predicted"/>
<dbReference type="Ensembl" id="ENSOART00020059015.1">
    <property type="protein sequence ID" value="ENSOARP00020055375.1"/>
    <property type="gene ID" value="ENSOARG00020003995.2"/>
</dbReference>
<reference evidence="1" key="2">
    <citation type="submission" date="2025-08" db="UniProtKB">
        <authorList>
            <consortium name="Ensembl"/>
        </authorList>
    </citation>
    <scope>IDENTIFICATION</scope>
</reference>
<sequence>MKCEPGWPKTLDPLLSLPPDRPRDRQRDLGHNAAPRGRPGSPRKLPARWPGHRATPLSRAPPAPSERPPAPPSSPGAGLALGSQPSLQTGSACPVLARHLRPPVWMDARRVPGCPGVLLPKLVLLFVCAEDCLAQCGKDCKSYCCDGTTPYCCSYYAYIGNILSGTAIAGIVFGIVFIMGVIAGIAICICMCMKNNRGTRVGVIRTTHINAISSYPGLLCCYCYCLGHRSASAILTHALCGSMRALTSPGKSAADNCPWSYSEHVQHDGPANTWNEKCQTDHPAGIDLFFATLKSS</sequence>